<sequence>MSDEQEHEEEGFAGEATLLLADSEIPVRVELRGYFQPIDGRYHWYGRITQNERVSELAEAGSKVGRLRTPQGEAEAKLSDPDPWGRYRVAGISTPPFAVDLITEP</sequence>
<organism evidence="2 3">
    <name type="scientific">Tamaricihabitans halophyticus</name>
    <dbReference type="NCBI Taxonomy" id="1262583"/>
    <lineage>
        <taxon>Bacteria</taxon>
        <taxon>Bacillati</taxon>
        <taxon>Actinomycetota</taxon>
        <taxon>Actinomycetes</taxon>
        <taxon>Pseudonocardiales</taxon>
        <taxon>Pseudonocardiaceae</taxon>
        <taxon>Tamaricihabitans</taxon>
    </lineage>
</organism>
<dbReference type="RefSeq" id="WP_132878576.1">
    <property type="nucleotide sequence ID" value="NZ_SLXQ01000009.1"/>
</dbReference>
<protein>
    <submittedName>
        <fullName evidence="2">Uncharacterized protein DUF4873</fullName>
    </submittedName>
</protein>
<evidence type="ECO:0000313" key="3">
    <source>
        <dbReference type="Proteomes" id="UP000294911"/>
    </source>
</evidence>
<feature type="domain" description="DUF4873" evidence="1">
    <location>
        <begin position="9"/>
        <end position="99"/>
    </location>
</feature>
<accession>A0A4R2QIT3</accession>
<proteinExistence type="predicted"/>
<reference evidence="2 3" key="1">
    <citation type="submission" date="2019-03" db="EMBL/GenBank/DDBJ databases">
        <title>Genomic Encyclopedia of Type Strains, Phase IV (KMG-IV): sequencing the most valuable type-strain genomes for metagenomic binning, comparative biology and taxonomic classification.</title>
        <authorList>
            <person name="Goeker M."/>
        </authorList>
    </citation>
    <scope>NUCLEOTIDE SEQUENCE [LARGE SCALE GENOMIC DNA]</scope>
    <source>
        <strain evidence="2 3">DSM 45765</strain>
    </source>
</reference>
<keyword evidence="3" id="KW-1185">Reference proteome</keyword>
<comment type="caution">
    <text evidence="2">The sequence shown here is derived from an EMBL/GenBank/DDBJ whole genome shotgun (WGS) entry which is preliminary data.</text>
</comment>
<dbReference type="EMBL" id="SLXQ01000009">
    <property type="protein sequence ID" value="TCP49273.1"/>
    <property type="molecule type" value="Genomic_DNA"/>
</dbReference>
<dbReference type="InterPro" id="IPR032371">
    <property type="entry name" value="DUF4873"/>
</dbReference>
<evidence type="ECO:0000313" key="2">
    <source>
        <dbReference type="EMBL" id="TCP49273.1"/>
    </source>
</evidence>
<dbReference type="Proteomes" id="UP000294911">
    <property type="component" value="Unassembled WGS sequence"/>
</dbReference>
<gene>
    <name evidence="2" type="ORF">EV191_10995</name>
</gene>
<evidence type="ECO:0000259" key="1">
    <source>
        <dbReference type="Pfam" id="PF16170"/>
    </source>
</evidence>
<dbReference type="OrthoDB" id="3683556at2"/>
<dbReference type="Pfam" id="PF16170">
    <property type="entry name" value="DUF4873"/>
    <property type="match status" value="1"/>
</dbReference>
<name>A0A4R2QIT3_9PSEU</name>
<dbReference type="AlphaFoldDB" id="A0A4R2QIT3"/>